<evidence type="ECO:0000256" key="2">
    <source>
        <dbReference type="SAM" id="MobiDB-lite"/>
    </source>
</evidence>
<proteinExistence type="inferred from homology"/>
<dbReference type="Pfam" id="PF04938">
    <property type="entry name" value="SIP1"/>
    <property type="match status" value="1"/>
</dbReference>
<dbReference type="PANTHER" id="PTHR12794">
    <property type="entry name" value="GEMIN2"/>
    <property type="match status" value="1"/>
</dbReference>
<comment type="similarity">
    <text evidence="1">Belongs to the gemin-2 family.</text>
</comment>
<evidence type="ECO:0000256" key="1">
    <source>
        <dbReference type="ARBA" id="ARBA00025758"/>
    </source>
</evidence>
<dbReference type="GO" id="GO:0005634">
    <property type="term" value="C:nucleus"/>
    <property type="evidence" value="ECO:0007669"/>
    <property type="project" value="TreeGrafter"/>
</dbReference>
<protein>
    <submittedName>
        <fullName evidence="3">Uncharacterized protein</fullName>
    </submittedName>
</protein>
<sequence length="453" mass="51119">MARPYSNNTQHLNREHNLGNNNRKSGYRQQRSAQQHKSEKRDFKQADAKPVTSGPLNNVTGQRNAFPIVLDSSYDYDYESGDGDEDNNQGVEFKRANLQCDFPKEVGDNYSKYGYESDGDPPMDAMTYLLQVRKEAERCPSFVTKKSVNKLSVQEDQILGFESNKELPSATRSAMQNSGWLTGTELNYGNSQGTTEAENKSEPVNREISVPAKTEIEKEIDTIGSKARGDQKLTIPYTSPIPDLNFRPRPNSISATDTEGIILSFEKAKRELMDIIAQKSPSAINSDTEIHRVQTIIKSLPNNFTSWRKFILNPRNHPSDLLLSQPEFNLPLVYKLIVYCEQLVNKKIDRNLSLWVWSLLVRVPRILAGEEIGIIRSLAKKCAKVKKNMANNHNSKQVIITDSLTLQKASPGESVDVEFDGNNEAKIIADFSLDMVVILVGIFWRQSDLLDMI</sequence>
<dbReference type="InterPro" id="IPR035426">
    <property type="entry name" value="Gemin2/Brr1"/>
</dbReference>
<keyword evidence="4" id="KW-1185">Reference proteome</keyword>
<reference evidence="3 4" key="1">
    <citation type="journal article" date="2016" name="Proc. Natl. Acad. Sci. U.S.A.">
        <title>Comparative genomics of biotechnologically important yeasts.</title>
        <authorList>
            <person name="Riley R."/>
            <person name="Haridas S."/>
            <person name="Wolfe K.H."/>
            <person name="Lopes M.R."/>
            <person name="Hittinger C.T."/>
            <person name="Goeker M."/>
            <person name="Salamov A.A."/>
            <person name="Wisecaver J.H."/>
            <person name="Long T.M."/>
            <person name="Calvey C.H."/>
            <person name="Aerts A.L."/>
            <person name="Barry K.W."/>
            <person name="Choi C."/>
            <person name="Clum A."/>
            <person name="Coughlan A.Y."/>
            <person name="Deshpande S."/>
            <person name="Douglass A.P."/>
            <person name="Hanson S.J."/>
            <person name="Klenk H.-P."/>
            <person name="LaButti K.M."/>
            <person name="Lapidus A."/>
            <person name="Lindquist E.A."/>
            <person name="Lipzen A.M."/>
            <person name="Meier-Kolthoff J.P."/>
            <person name="Ohm R.A."/>
            <person name="Otillar R.P."/>
            <person name="Pangilinan J.L."/>
            <person name="Peng Y."/>
            <person name="Rokas A."/>
            <person name="Rosa C.A."/>
            <person name="Scheuner C."/>
            <person name="Sibirny A.A."/>
            <person name="Slot J.C."/>
            <person name="Stielow J.B."/>
            <person name="Sun H."/>
            <person name="Kurtzman C.P."/>
            <person name="Blackwell M."/>
            <person name="Grigoriev I.V."/>
            <person name="Jeffries T.W."/>
        </authorList>
    </citation>
    <scope>NUCLEOTIDE SEQUENCE [LARGE SCALE GENOMIC DNA]</scope>
    <source>
        <strain evidence="3 4">DSM 6958</strain>
    </source>
</reference>
<name>A0A1E3PRS1_9ASCO</name>
<dbReference type="AlphaFoldDB" id="A0A1E3PRS1"/>
<feature type="compositionally biased region" description="Polar residues" evidence="2">
    <location>
        <begin position="54"/>
        <end position="63"/>
    </location>
</feature>
<accession>A0A1E3PRS1</accession>
<organism evidence="3 4">
    <name type="scientific">Nadsonia fulvescens var. elongata DSM 6958</name>
    <dbReference type="NCBI Taxonomy" id="857566"/>
    <lineage>
        <taxon>Eukaryota</taxon>
        <taxon>Fungi</taxon>
        <taxon>Dikarya</taxon>
        <taxon>Ascomycota</taxon>
        <taxon>Saccharomycotina</taxon>
        <taxon>Dipodascomycetes</taxon>
        <taxon>Dipodascales</taxon>
        <taxon>Dipodascales incertae sedis</taxon>
        <taxon>Nadsonia</taxon>
    </lineage>
</organism>
<dbReference type="PANTHER" id="PTHR12794:SF0">
    <property type="entry name" value="GEM-ASSOCIATED PROTEIN 2"/>
    <property type="match status" value="1"/>
</dbReference>
<dbReference type="GO" id="GO:0032797">
    <property type="term" value="C:SMN complex"/>
    <property type="evidence" value="ECO:0007669"/>
    <property type="project" value="TreeGrafter"/>
</dbReference>
<feature type="compositionally biased region" description="Basic and acidic residues" evidence="2">
    <location>
        <begin position="36"/>
        <end position="47"/>
    </location>
</feature>
<dbReference type="STRING" id="857566.A0A1E3PRS1"/>
<dbReference type="GO" id="GO:0000387">
    <property type="term" value="P:spliceosomal snRNP assembly"/>
    <property type="evidence" value="ECO:0007669"/>
    <property type="project" value="InterPro"/>
</dbReference>
<dbReference type="Proteomes" id="UP000095009">
    <property type="component" value="Unassembled WGS sequence"/>
</dbReference>
<dbReference type="Gene3D" id="1.20.58.1070">
    <property type="match status" value="1"/>
</dbReference>
<feature type="compositionally biased region" description="Polar residues" evidence="2">
    <location>
        <begin position="1"/>
        <end position="11"/>
    </location>
</feature>
<evidence type="ECO:0000313" key="4">
    <source>
        <dbReference type="Proteomes" id="UP000095009"/>
    </source>
</evidence>
<dbReference type="OrthoDB" id="428895at2759"/>
<feature type="region of interest" description="Disordered" evidence="2">
    <location>
        <begin position="1"/>
        <end position="64"/>
    </location>
</feature>
<evidence type="ECO:0000313" key="3">
    <source>
        <dbReference type="EMBL" id="ODQ67652.1"/>
    </source>
</evidence>
<dbReference type="EMBL" id="KV454407">
    <property type="protein sequence ID" value="ODQ67652.1"/>
    <property type="molecule type" value="Genomic_DNA"/>
</dbReference>
<gene>
    <name evidence="3" type="ORF">NADFUDRAFT_82070</name>
</gene>
<feature type="compositionally biased region" description="Polar residues" evidence="2">
    <location>
        <begin position="18"/>
        <end position="35"/>
    </location>
</feature>